<name>W7TGF8_9STRA</name>
<organism evidence="1 2">
    <name type="scientific">Nannochloropsis gaditana</name>
    <dbReference type="NCBI Taxonomy" id="72520"/>
    <lineage>
        <taxon>Eukaryota</taxon>
        <taxon>Sar</taxon>
        <taxon>Stramenopiles</taxon>
        <taxon>Ochrophyta</taxon>
        <taxon>Eustigmatophyceae</taxon>
        <taxon>Eustigmatales</taxon>
        <taxon>Monodopsidaceae</taxon>
        <taxon>Nannochloropsis</taxon>
    </lineage>
</organism>
<dbReference type="EMBL" id="AZIL01002134">
    <property type="protein sequence ID" value="EWM22598.1"/>
    <property type="molecule type" value="Genomic_DNA"/>
</dbReference>
<sequence>MSRDALCSQVDAEFLHEATRMPVCLRRSMDALERIWETRKVPVCLGKDLYQALCSLLCQAWRTSVSMKRSKRLPGRFITPLLTFVLPEVGGGGCTYKDTGKGKVVFAVSAVVRARIDLEEHGGSMRVGKGETCDGGKQIEGFKLDGDSRTMGVTSLT</sequence>
<keyword evidence="2" id="KW-1185">Reference proteome</keyword>
<reference evidence="1 2" key="1">
    <citation type="journal article" date="2014" name="Mol. Plant">
        <title>Chromosome Scale Genome Assembly and Transcriptome Profiling of Nannochloropsis gaditana in Nitrogen Depletion.</title>
        <authorList>
            <person name="Corteggiani Carpinelli E."/>
            <person name="Telatin A."/>
            <person name="Vitulo N."/>
            <person name="Forcato C."/>
            <person name="D'Angelo M."/>
            <person name="Schiavon R."/>
            <person name="Vezzi A."/>
            <person name="Giacometti G.M."/>
            <person name="Morosinotto T."/>
            <person name="Valle G."/>
        </authorList>
    </citation>
    <scope>NUCLEOTIDE SEQUENCE [LARGE SCALE GENOMIC DNA]</scope>
    <source>
        <strain evidence="1 2">B-31</strain>
    </source>
</reference>
<proteinExistence type="predicted"/>
<evidence type="ECO:0000313" key="1">
    <source>
        <dbReference type="EMBL" id="EWM22598.1"/>
    </source>
</evidence>
<dbReference type="AlphaFoldDB" id="W7TGF8"/>
<dbReference type="Proteomes" id="UP000019335">
    <property type="component" value="Unassembled WGS sequence"/>
</dbReference>
<comment type="caution">
    <text evidence="1">The sequence shown here is derived from an EMBL/GenBank/DDBJ whole genome shotgun (WGS) entry which is preliminary data.</text>
</comment>
<protein>
    <submittedName>
        <fullName evidence="1">Uncharacterized protein</fullName>
    </submittedName>
</protein>
<evidence type="ECO:0000313" key="2">
    <source>
        <dbReference type="Proteomes" id="UP000019335"/>
    </source>
</evidence>
<accession>W7TGF8</accession>
<gene>
    <name evidence="1" type="ORF">Naga_100126g15</name>
</gene>